<accession>A0A5N6K1P6</accession>
<protein>
    <submittedName>
        <fullName evidence="2">Uncharacterized protein</fullName>
    </submittedName>
</protein>
<evidence type="ECO:0000256" key="1">
    <source>
        <dbReference type="SAM" id="Phobius"/>
    </source>
</evidence>
<sequence>MIFSQELSKFRISKSFKKFVFVSYYFSLVDLSICLTKIARSLIVKLGCPCHYLCYLIINHFLDACVD</sequence>
<proteinExistence type="predicted"/>
<keyword evidence="1" id="KW-0472">Membrane</keyword>
<comment type="caution">
    <text evidence="2">The sequence shown here is derived from an EMBL/GenBank/DDBJ whole genome shotgun (WGS) entry which is preliminary data.</text>
</comment>
<keyword evidence="3" id="KW-1185">Reference proteome</keyword>
<evidence type="ECO:0000313" key="3">
    <source>
        <dbReference type="Proteomes" id="UP000326757"/>
    </source>
</evidence>
<keyword evidence="1" id="KW-1133">Transmembrane helix</keyword>
<reference evidence="2 3" key="1">
    <citation type="submission" date="2019-06" db="EMBL/GenBank/DDBJ databases">
        <title>Genome Sequence of the Brown Rot Fungal Pathogen Monilinia laxa.</title>
        <authorList>
            <person name="De Miccolis Angelini R.M."/>
            <person name="Landi L."/>
            <person name="Abate D."/>
            <person name="Pollastro S."/>
            <person name="Romanazzi G."/>
            <person name="Faretra F."/>
        </authorList>
    </citation>
    <scope>NUCLEOTIDE SEQUENCE [LARGE SCALE GENOMIC DNA]</scope>
    <source>
        <strain evidence="2 3">Mlax316</strain>
    </source>
</reference>
<organism evidence="2 3">
    <name type="scientific">Monilinia laxa</name>
    <name type="common">Brown rot fungus</name>
    <name type="synonym">Sclerotinia laxa</name>
    <dbReference type="NCBI Taxonomy" id="61186"/>
    <lineage>
        <taxon>Eukaryota</taxon>
        <taxon>Fungi</taxon>
        <taxon>Dikarya</taxon>
        <taxon>Ascomycota</taxon>
        <taxon>Pezizomycotina</taxon>
        <taxon>Leotiomycetes</taxon>
        <taxon>Helotiales</taxon>
        <taxon>Sclerotiniaceae</taxon>
        <taxon>Monilinia</taxon>
    </lineage>
</organism>
<evidence type="ECO:0000313" key="2">
    <source>
        <dbReference type="EMBL" id="KAB8296042.1"/>
    </source>
</evidence>
<keyword evidence="1" id="KW-0812">Transmembrane</keyword>
<dbReference type="EMBL" id="VIGI01000009">
    <property type="protein sequence ID" value="KAB8296042.1"/>
    <property type="molecule type" value="Genomic_DNA"/>
</dbReference>
<name>A0A5N6K1P6_MONLA</name>
<gene>
    <name evidence="2" type="ORF">EYC80_008850</name>
</gene>
<dbReference type="Proteomes" id="UP000326757">
    <property type="component" value="Unassembled WGS sequence"/>
</dbReference>
<dbReference type="AlphaFoldDB" id="A0A5N6K1P6"/>
<feature type="transmembrane region" description="Helical" evidence="1">
    <location>
        <begin position="21"/>
        <end position="39"/>
    </location>
</feature>